<dbReference type="InterPro" id="IPR009636">
    <property type="entry name" value="SCAF"/>
</dbReference>
<feature type="region of interest" description="Disordered" evidence="1">
    <location>
        <begin position="39"/>
        <end position="65"/>
    </location>
</feature>
<sequence>MKREDLISWGLTDEQVKKVMAGLDGDFVTKTRFNEVNEENKTLKQSVSDRDKQLNDLKKSSGDNAELKAQIEELQKKNTEQAKAHAAEMAQLKLDNAVDTALTAAGAKNSKAVKALLDMSKVKLGEDGKLSGWDEQISAVQKSDSYLFNAKQPANKGIKGFNPGKSDDVKPGTKVDMSKMSLEELTAYIEANPDAAT</sequence>
<gene>
    <name evidence="2" type="ORF">ERS852582_00964</name>
</gene>
<evidence type="ECO:0000313" key="2">
    <source>
        <dbReference type="EMBL" id="CUM88435.1"/>
    </source>
</evidence>
<dbReference type="OrthoDB" id="2365850at2"/>
<dbReference type="RefSeq" id="WP_070102021.1">
    <property type="nucleotide sequence ID" value="NZ_CYXN01000005.1"/>
</dbReference>
<dbReference type="EMBL" id="CYXN01000005">
    <property type="protein sequence ID" value="CUM88435.1"/>
    <property type="molecule type" value="Genomic_DNA"/>
</dbReference>
<dbReference type="Proteomes" id="UP000095649">
    <property type="component" value="Unassembled WGS sequence"/>
</dbReference>
<protein>
    <submittedName>
        <fullName evidence="2">Phage minor structural protein GP20</fullName>
    </submittedName>
</protein>
<dbReference type="Pfam" id="PF06810">
    <property type="entry name" value="Phage_scaffold"/>
    <property type="match status" value="1"/>
</dbReference>
<feature type="region of interest" description="Disordered" evidence="1">
    <location>
        <begin position="154"/>
        <end position="174"/>
    </location>
</feature>
<name>A0A173SF83_9FIRM</name>
<proteinExistence type="predicted"/>
<evidence type="ECO:0000256" key="1">
    <source>
        <dbReference type="SAM" id="MobiDB-lite"/>
    </source>
</evidence>
<feature type="compositionally biased region" description="Basic and acidic residues" evidence="1">
    <location>
        <begin position="165"/>
        <end position="174"/>
    </location>
</feature>
<reference evidence="2 3" key="1">
    <citation type="submission" date="2015-09" db="EMBL/GenBank/DDBJ databases">
        <authorList>
            <consortium name="Pathogen Informatics"/>
        </authorList>
    </citation>
    <scope>NUCLEOTIDE SEQUENCE [LARGE SCALE GENOMIC DNA]</scope>
    <source>
        <strain evidence="2 3">2789STDY5834970</strain>
    </source>
</reference>
<accession>A0A173SF83</accession>
<dbReference type="AlphaFoldDB" id="A0A173SF83"/>
<organism evidence="2 3">
    <name type="scientific">Faecalibacterium prausnitzii</name>
    <dbReference type="NCBI Taxonomy" id="853"/>
    <lineage>
        <taxon>Bacteria</taxon>
        <taxon>Bacillati</taxon>
        <taxon>Bacillota</taxon>
        <taxon>Clostridia</taxon>
        <taxon>Eubacteriales</taxon>
        <taxon>Oscillospiraceae</taxon>
        <taxon>Faecalibacterium</taxon>
    </lineage>
</organism>
<evidence type="ECO:0000313" key="3">
    <source>
        <dbReference type="Proteomes" id="UP000095649"/>
    </source>
</evidence>